<evidence type="ECO:0000256" key="1">
    <source>
        <dbReference type="SAM" id="MobiDB-lite"/>
    </source>
</evidence>
<comment type="caution">
    <text evidence="2">The sequence shown here is derived from an EMBL/GenBank/DDBJ whole genome shotgun (WGS) entry which is preliminary data.</text>
</comment>
<dbReference type="Proteomes" id="UP001189429">
    <property type="component" value="Unassembled WGS sequence"/>
</dbReference>
<reference evidence="2" key="1">
    <citation type="submission" date="2023-10" db="EMBL/GenBank/DDBJ databases">
        <authorList>
            <person name="Chen Y."/>
            <person name="Shah S."/>
            <person name="Dougan E. K."/>
            <person name="Thang M."/>
            <person name="Chan C."/>
        </authorList>
    </citation>
    <scope>NUCLEOTIDE SEQUENCE [LARGE SCALE GENOMIC DNA]</scope>
</reference>
<protein>
    <submittedName>
        <fullName evidence="2">Uncharacterized protein</fullName>
    </submittedName>
</protein>
<proteinExistence type="predicted"/>
<evidence type="ECO:0000313" key="3">
    <source>
        <dbReference type="Proteomes" id="UP001189429"/>
    </source>
</evidence>
<organism evidence="2 3">
    <name type="scientific">Prorocentrum cordatum</name>
    <dbReference type="NCBI Taxonomy" id="2364126"/>
    <lineage>
        <taxon>Eukaryota</taxon>
        <taxon>Sar</taxon>
        <taxon>Alveolata</taxon>
        <taxon>Dinophyceae</taxon>
        <taxon>Prorocentrales</taxon>
        <taxon>Prorocentraceae</taxon>
        <taxon>Prorocentrum</taxon>
    </lineage>
</organism>
<gene>
    <name evidence="2" type="ORF">PCOR1329_LOCUS55944</name>
</gene>
<dbReference type="EMBL" id="CAUYUJ010016871">
    <property type="protein sequence ID" value="CAK0869676.1"/>
    <property type="molecule type" value="Genomic_DNA"/>
</dbReference>
<evidence type="ECO:0000313" key="2">
    <source>
        <dbReference type="EMBL" id="CAK0869676.1"/>
    </source>
</evidence>
<feature type="region of interest" description="Disordered" evidence="1">
    <location>
        <begin position="21"/>
        <end position="60"/>
    </location>
</feature>
<sequence length="99" mass="10302">MLACISMVRSTQHLSVYIRRQEAPVPARGGGAGPAPPPSSSGTARARGVGGGSAQRPVERCTPRRAALSGLYTASVYIPGPAKIQRLLVLLVDPEGRPE</sequence>
<keyword evidence="3" id="KW-1185">Reference proteome</keyword>
<accession>A0ABN9V9Z3</accession>
<name>A0ABN9V9Z3_9DINO</name>